<protein>
    <submittedName>
        <fullName evidence="1">Uncharacterized protein</fullName>
    </submittedName>
</protein>
<name>A0A2W5X2S3_9MICO</name>
<dbReference type="EMBL" id="QKWH01000001">
    <property type="protein sequence ID" value="PZR55216.1"/>
    <property type="molecule type" value="Genomic_DNA"/>
</dbReference>
<proteinExistence type="predicted"/>
<evidence type="ECO:0000313" key="1">
    <source>
        <dbReference type="EMBL" id="PZR55216.1"/>
    </source>
</evidence>
<dbReference type="AlphaFoldDB" id="A0A2W5X2S3"/>
<dbReference type="Proteomes" id="UP000248783">
    <property type="component" value="Unassembled WGS sequence"/>
</dbReference>
<organism evidence="1 2">
    <name type="scientific">Xylanimonas oleitrophica</name>
    <dbReference type="NCBI Taxonomy" id="2607479"/>
    <lineage>
        <taxon>Bacteria</taxon>
        <taxon>Bacillati</taxon>
        <taxon>Actinomycetota</taxon>
        <taxon>Actinomycetes</taxon>
        <taxon>Micrococcales</taxon>
        <taxon>Promicromonosporaceae</taxon>
        <taxon>Xylanimonas</taxon>
    </lineage>
</organism>
<dbReference type="RefSeq" id="WP_111249580.1">
    <property type="nucleotide sequence ID" value="NZ_QKWH01000001.1"/>
</dbReference>
<accession>A0A2W5X2S3</accession>
<sequence length="64" mass="6688">MTTDPTEAPALEEALAGPVRQDDAWSVCALCGAVVAVTAIHDAFHARQGDTPDIPEIEETPDGD</sequence>
<gene>
    <name evidence="1" type="ORF">DNL40_02275</name>
</gene>
<comment type="caution">
    <text evidence="1">The sequence shown here is derived from an EMBL/GenBank/DDBJ whole genome shotgun (WGS) entry which is preliminary data.</text>
</comment>
<evidence type="ECO:0000313" key="2">
    <source>
        <dbReference type="Proteomes" id="UP000248783"/>
    </source>
</evidence>
<keyword evidence="2" id="KW-1185">Reference proteome</keyword>
<reference evidence="1 2" key="1">
    <citation type="submission" date="2018-06" db="EMBL/GenBank/DDBJ databases">
        <title>Whole genome sequencing of a novel hydrocarbon degrading bacterial strain, PW21 isolated from oil contaminated produced water sample.</title>
        <authorList>
            <person name="Nagkirti P."/>
            <person name="Shaikh A."/>
            <person name="Gowdaman V."/>
            <person name="Engineer A.E."/>
            <person name="Dagar S."/>
            <person name="Dhakephalkar P.K."/>
        </authorList>
    </citation>
    <scope>NUCLEOTIDE SEQUENCE [LARGE SCALE GENOMIC DNA]</scope>
    <source>
        <strain evidence="1 2">PW21</strain>
    </source>
</reference>